<evidence type="ECO:0000259" key="2">
    <source>
        <dbReference type="Pfam" id="PF09648"/>
    </source>
</evidence>
<dbReference type="GO" id="GO:0016020">
    <property type="term" value="C:membrane"/>
    <property type="evidence" value="ECO:0007669"/>
    <property type="project" value="InterPro"/>
</dbReference>
<dbReference type="Proteomes" id="UP000291949">
    <property type="component" value="Unassembled WGS sequence"/>
</dbReference>
<protein>
    <recommendedName>
        <fullName evidence="2">Regulatory protein YycH-like domain-containing protein</fullName>
    </recommendedName>
</protein>
<dbReference type="Proteomes" id="UP000538955">
    <property type="component" value="Unassembled WGS sequence"/>
</dbReference>
<organism evidence="5 6">
    <name type="scientific">Staphylococcus capitis</name>
    <dbReference type="NCBI Taxonomy" id="29388"/>
    <lineage>
        <taxon>Bacteria</taxon>
        <taxon>Bacillati</taxon>
        <taxon>Bacillota</taxon>
        <taxon>Bacilli</taxon>
        <taxon>Bacillales</taxon>
        <taxon>Staphylococcaceae</taxon>
        <taxon>Staphylococcus</taxon>
    </lineage>
</organism>
<dbReference type="Gene3D" id="2.40.128.690">
    <property type="entry name" value="YycH protein, domain 3-like"/>
    <property type="match status" value="1"/>
</dbReference>
<evidence type="ECO:0000313" key="3">
    <source>
        <dbReference type="EMBL" id="NMK55272.1"/>
    </source>
</evidence>
<evidence type="ECO:0000313" key="8">
    <source>
        <dbReference type="Proteomes" id="UP000550736"/>
    </source>
</evidence>
<comment type="caution">
    <text evidence="5">The sequence shown here is derived from an EMBL/GenBank/DDBJ whole genome shotgun (WGS) entry which is preliminary data.</text>
</comment>
<sequence>MNWKRTKTLFIFVFILVNILLVMIYIDKVNKAQINDAESGNNVNFQQEEIKVPTDVLNKKVKDTKLAQITARSKDFSSYAKEHSSLDTSDKNKTLEGDIDKTVKVSDKNLKDIKDFIADSIYNGKQYQLSDLSSDKITYEQTFEGYPIMNNNKARLTFNLNDGKATSYKQTAMNNIHIAEGSNSTKKQVISPRKAVEALYFNRYLKRNDQVIDARLGYYSVVKETNVQLLQPNWEIKVKHHGKDNIETYYVEATTKNPKVIN</sequence>
<keyword evidence="1" id="KW-0472">Membrane</keyword>
<keyword evidence="1" id="KW-0812">Transmembrane</keyword>
<evidence type="ECO:0000313" key="5">
    <source>
        <dbReference type="EMBL" id="TBW76112.1"/>
    </source>
</evidence>
<proteinExistence type="predicted"/>
<dbReference type="InterPro" id="IPR018604">
    <property type="entry name" value="YycI-like"/>
</dbReference>
<keyword evidence="7" id="KW-1185">Reference proteome</keyword>
<feature type="transmembrane region" description="Helical" evidence="1">
    <location>
        <begin position="9"/>
        <end position="26"/>
    </location>
</feature>
<reference evidence="5 6" key="1">
    <citation type="journal article" date="2019" name="Sci. Transl. Med.">
        <title>Quorum sensing between bacterial species on the skin protects against epidermal injury in atopic dermatitis.</title>
        <authorList>
            <person name="Williams M.R."/>
        </authorList>
    </citation>
    <scope>NUCLEOTIDE SEQUENCE [LARGE SCALE GENOMIC DNA]</scope>
    <source>
        <strain evidence="5 6">H8</strain>
    </source>
</reference>
<dbReference type="EMBL" id="SCHC01000003">
    <property type="protein sequence ID" value="TBW76112.1"/>
    <property type="molecule type" value="Genomic_DNA"/>
</dbReference>
<keyword evidence="1" id="KW-1133">Transmembrane helix</keyword>
<gene>
    <name evidence="5" type="ORF">EQ811_09715</name>
    <name evidence="4" type="ORF">HHM13_11080</name>
    <name evidence="3" type="ORF">HHM24_11160</name>
</gene>
<evidence type="ECO:0000313" key="6">
    <source>
        <dbReference type="Proteomes" id="UP000291949"/>
    </source>
</evidence>
<dbReference type="EMBL" id="JABBMI010000091">
    <property type="protein sequence ID" value="NMK55272.1"/>
    <property type="molecule type" value="Genomic_DNA"/>
</dbReference>
<reference evidence="7 8" key="2">
    <citation type="submission" date="2020-04" db="EMBL/GenBank/DDBJ databases">
        <title>The Epidemiology and Molecular Characteristics of Linezolid-Resistant Staphylococcus capitis in Huashan Hospital, Shanghai.</title>
        <authorList>
            <person name="Ding L."/>
            <person name="Li P."/>
            <person name="Yang Y."/>
            <person name="Lin D."/>
            <person name="Xu X."/>
        </authorList>
    </citation>
    <scope>NUCLEOTIDE SEQUENCE [LARGE SCALE GENOMIC DNA]</scope>
    <source>
        <strain evidence="4 8">12-86</strain>
        <strain evidence="3 7">17-84</strain>
    </source>
</reference>
<dbReference type="AlphaFoldDB" id="A0A7X9WC00"/>
<evidence type="ECO:0000313" key="4">
    <source>
        <dbReference type="EMBL" id="NMK98601.1"/>
    </source>
</evidence>
<evidence type="ECO:0000256" key="1">
    <source>
        <dbReference type="SAM" id="Phobius"/>
    </source>
</evidence>
<name>A0A7X9WC00_STACP</name>
<dbReference type="Proteomes" id="UP000550736">
    <property type="component" value="Unassembled WGS sequence"/>
</dbReference>
<feature type="domain" description="Regulatory protein YycH-like" evidence="2">
    <location>
        <begin position="42"/>
        <end position="254"/>
    </location>
</feature>
<accession>A0A7X9WC00</accession>
<dbReference type="RefSeq" id="WP_030065550.1">
    <property type="nucleotide sequence ID" value="NZ_AP014956.1"/>
</dbReference>
<dbReference type="Pfam" id="PF09648">
    <property type="entry name" value="YycI"/>
    <property type="match status" value="1"/>
</dbReference>
<evidence type="ECO:0000313" key="7">
    <source>
        <dbReference type="Proteomes" id="UP000538955"/>
    </source>
</evidence>
<dbReference type="EMBL" id="JABBLX010000055">
    <property type="protein sequence ID" value="NMK98601.1"/>
    <property type="molecule type" value="Genomic_DNA"/>
</dbReference>